<evidence type="ECO:0000256" key="4">
    <source>
        <dbReference type="SAM" id="SignalP"/>
    </source>
</evidence>
<comment type="similarity">
    <text evidence="1">Belongs to the bacterial solute-binding protein 1 family.</text>
</comment>
<evidence type="ECO:0000256" key="2">
    <source>
        <dbReference type="ARBA" id="ARBA00022448"/>
    </source>
</evidence>
<dbReference type="SUPFAM" id="SSF53850">
    <property type="entry name" value="Periplasmic binding protein-like II"/>
    <property type="match status" value="1"/>
</dbReference>
<keyword evidence="5" id="KW-0762">Sugar transport</keyword>
<keyword evidence="6" id="KW-1185">Reference proteome</keyword>
<dbReference type="Pfam" id="PF13416">
    <property type="entry name" value="SBP_bac_8"/>
    <property type="match status" value="1"/>
</dbReference>
<protein>
    <submittedName>
        <fullName evidence="5">Sugar transporter</fullName>
    </submittedName>
</protein>
<keyword evidence="2" id="KW-0813">Transport</keyword>
<evidence type="ECO:0000256" key="3">
    <source>
        <dbReference type="ARBA" id="ARBA00022729"/>
    </source>
</evidence>
<evidence type="ECO:0000313" key="5">
    <source>
        <dbReference type="EMBL" id="GKS81339.1"/>
    </source>
</evidence>
<feature type="signal peptide" evidence="4">
    <location>
        <begin position="1"/>
        <end position="23"/>
    </location>
</feature>
<dbReference type="PANTHER" id="PTHR30061:SF50">
    <property type="entry name" value="MALTOSE_MALTODEXTRIN-BINDING PERIPLASMIC PROTEIN"/>
    <property type="match status" value="1"/>
</dbReference>
<organism evidence="5 6">
    <name type="scientific">Ligilactobacillus pabuli</name>
    <dbReference type="NCBI Taxonomy" id="2886039"/>
    <lineage>
        <taxon>Bacteria</taxon>
        <taxon>Bacillati</taxon>
        <taxon>Bacillota</taxon>
        <taxon>Bacilli</taxon>
        <taxon>Lactobacillales</taxon>
        <taxon>Lactobacillaceae</taxon>
        <taxon>Ligilactobacillus</taxon>
    </lineage>
</organism>
<dbReference type="RefSeq" id="WP_244055098.1">
    <property type="nucleotide sequence ID" value="NZ_BQXH01000008.1"/>
</dbReference>
<feature type="chain" id="PRO_5045984420" evidence="4">
    <location>
        <begin position="24"/>
        <end position="420"/>
    </location>
</feature>
<sequence length="420" mass="48610">MKKLHIFLVIAATFFLSFFVTDAFNSPVQAKSTKEIVFWNPFTGPDGTNMQKLVNQYNKTNPEYKVKNVSLQETEMYSKIPTIVNSRKGIPDLQIVHVERIKDYVHNGLLDSYNPYLSKFPKIKGGNYVAEAWKDGYYQDKRYGIPLDIHTTFMYYNKDLLKKYSPHALDDNIVTFKEIEEAGLKSKKDGVVSLGLTWWKPNFLSLYGQLGGKLTKNGKDPYFDNKTSKKAIKIYKDLHDEGVTSQDGQDPMQLFLTNKEIFHPEGIWMNNQIKEGNINYGVTNAPQLSSDPKKMVNWSSSHQFVLLKQPKRDKAKTVATLKFINWVRTHSVEWAKAGQNPASLAITKNKQYNKMQQSFLLKSKTEQNSLRIFDYRYNGYLADYLDRYAYDSIFGKTTTKKYLQKMQKTAQDQVNEQMDD</sequence>
<dbReference type="EMBL" id="BQXH01000008">
    <property type="protein sequence ID" value="GKS81339.1"/>
    <property type="molecule type" value="Genomic_DNA"/>
</dbReference>
<evidence type="ECO:0000256" key="1">
    <source>
        <dbReference type="ARBA" id="ARBA00008520"/>
    </source>
</evidence>
<name>A0ABQ5JGY7_9LACO</name>
<proteinExistence type="inferred from homology"/>
<dbReference type="Proteomes" id="UP001055149">
    <property type="component" value="Unassembled WGS sequence"/>
</dbReference>
<keyword evidence="3 4" id="KW-0732">Signal</keyword>
<reference evidence="5" key="1">
    <citation type="journal article" date="2022" name="Int. J. Syst. Evol. Microbiol.">
        <title>A novel species of lactic acid bacteria, Ligilactobacillus pabuli sp. nov., isolated from alfalfa silage.</title>
        <authorList>
            <person name="Tohno M."/>
            <person name="Tanizawa Y."/>
            <person name="Sawada H."/>
            <person name="Sakamoto M."/>
            <person name="Ohkuma M."/>
            <person name="Kobayashi H."/>
        </authorList>
    </citation>
    <scope>NUCLEOTIDE SEQUENCE</scope>
    <source>
        <strain evidence="5">AF129</strain>
    </source>
</reference>
<dbReference type="Gene3D" id="3.40.190.10">
    <property type="entry name" value="Periplasmic binding protein-like II"/>
    <property type="match status" value="1"/>
</dbReference>
<accession>A0ABQ5JGY7</accession>
<gene>
    <name evidence="5" type="ORF">LPAF129_10250</name>
</gene>
<dbReference type="PANTHER" id="PTHR30061">
    <property type="entry name" value="MALTOSE-BINDING PERIPLASMIC PROTEIN"/>
    <property type="match status" value="1"/>
</dbReference>
<evidence type="ECO:0000313" key="6">
    <source>
        <dbReference type="Proteomes" id="UP001055149"/>
    </source>
</evidence>
<dbReference type="InterPro" id="IPR006059">
    <property type="entry name" value="SBP"/>
</dbReference>
<comment type="caution">
    <text evidence="5">The sequence shown here is derived from an EMBL/GenBank/DDBJ whole genome shotgun (WGS) entry which is preliminary data.</text>
</comment>